<proteinExistence type="predicted"/>
<dbReference type="SUPFAM" id="SSF53850">
    <property type="entry name" value="Periplasmic binding protein-like II"/>
    <property type="match status" value="1"/>
</dbReference>
<dbReference type="Pfam" id="PF04069">
    <property type="entry name" value="OpuAC"/>
    <property type="match status" value="1"/>
</dbReference>
<evidence type="ECO:0000256" key="1">
    <source>
        <dbReference type="SAM" id="SignalP"/>
    </source>
</evidence>
<accession>A0A2Z2J5M6</accession>
<feature type="domain" description="ABC-type glycine betaine transport system substrate-binding" evidence="2">
    <location>
        <begin position="55"/>
        <end position="323"/>
    </location>
</feature>
<dbReference type="RefSeq" id="WP_086890647.1">
    <property type="nucleotide sequence ID" value="NZ_CP021252.1"/>
</dbReference>
<evidence type="ECO:0000313" key="4">
    <source>
        <dbReference type="Proteomes" id="UP000250197"/>
    </source>
</evidence>
<gene>
    <name evidence="3" type="ORF">CBE89_02430</name>
</gene>
<dbReference type="Gene3D" id="3.40.190.10">
    <property type="entry name" value="Periplasmic binding protein-like II"/>
    <property type="match status" value="1"/>
</dbReference>
<dbReference type="GO" id="GO:0022857">
    <property type="term" value="F:transmembrane transporter activity"/>
    <property type="evidence" value="ECO:0007669"/>
    <property type="project" value="InterPro"/>
</dbReference>
<feature type="signal peptide" evidence="1">
    <location>
        <begin position="1"/>
        <end position="39"/>
    </location>
</feature>
<organism evidence="3 4">
    <name type="scientific">Corynebacterium striatum</name>
    <dbReference type="NCBI Taxonomy" id="43770"/>
    <lineage>
        <taxon>Bacteria</taxon>
        <taxon>Bacillati</taxon>
        <taxon>Actinomycetota</taxon>
        <taxon>Actinomycetes</taxon>
        <taxon>Mycobacteriales</taxon>
        <taxon>Corynebacteriaceae</taxon>
        <taxon>Corynebacterium</taxon>
    </lineage>
</organism>
<dbReference type="AlphaFoldDB" id="A0A2Z2J5M6"/>
<dbReference type="Gene3D" id="3.40.190.120">
    <property type="entry name" value="Osmoprotection protein (prox), domain 2"/>
    <property type="match status" value="1"/>
</dbReference>
<keyword evidence="1" id="KW-0732">Signal</keyword>
<dbReference type="EMBL" id="CP021252">
    <property type="protein sequence ID" value="ART20478.1"/>
    <property type="molecule type" value="Genomic_DNA"/>
</dbReference>
<dbReference type="GO" id="GO:0043190">
    <property type="term" value="C:ATP-binding cassette (ABC) transporter complex"/>
    <property type="evidence" value="ECO:0007669"/>
    <property type="project" value="InterPro"/>
</dbReference>
<evidence type="ECO:0000259" key="2">
    <source>
        <dbReference type="Pfam" id="PF04069"/>
    </source>
</evidence>
<protein>
    <submittedName>
        <fullName evidence="3">ABC transporter substrate-binding protein</fullName>
    </submittedName>
</protein>
<dbReference type="Proteomes" id="UP000250197">
    <property type="component" value="Chromosome"/>
</dbReference>
<feature type="chain" id="PRO_5016258232" evidence="1">
    <location>
        <begin position="40"/>
        <end position="325"/>
    </location>
</feature>
<dbReference type="CDD" id="cd13606">
    <property type="entry name" value="PBP2_ProX_like"/>
    <property type="match status" value="1"/>
</dbReference>
<dbReference type="InterPro" id="IPR007210">
    <property type="entry name" value="ABC_Gly_betaine_transp_sub-bd"/>
</dbReference>
<dbReference type="KEGG" id="cstr:CBE89_02430"/>
<sequence>MRSLSLLHSGLQRGTLPRGVAAVCAAVTSAALLASCSSADPTAEPGASESAGDSKTIVIGTANFPESEILGQLWAAILEDAGFDVEVKSGIGSREIYMKALEEGTVDIVPEYTGNLAQFYKAELPSGADEQKVYEALSGVLPEGLAAGAFAPAESKDAYHVTPEVAEKYKLVSLADLKNLDEIGLAGNPELAERPYGPRGLSQTYGVDEDKFTMHAISDGGGPLTIAALLEGEVNVADIYTTSPNLDRDGKEVKLVRLEDPQNLVAPQNVVPVYRSADVPQKAVEALDKFDGNLETEDLVAMNLRNAGNEKAEPAAIARDFVDAS</sequence>
<reference evidence="3 4" key="1">
    <citation type="submission" date="2017-05" db="EMBL/GenBank/DDBJ databases">
        <title>Complete genome sequence of Corynebacterium striatum KC-Na-1 isolated from Neophocaena asiaeorientalis in Korea.</title>
        <authorList>
            <person name="Kim J.H."/>
            <person name="Lee K."/>
        </authorList>
    </citation>
    <scope>NUCLEOTIDE SEQUENCE [LARGE SCALE GENOMIC DNA]</scope>
    <source>
        <strain evidence="3 4">KC-Na-01</strain>
    </source>
</reference>
<name>A0A2Z2J5M6_CORST</name>
<evidence type="ECO:0000313" key="3">
    <source>
        <dbReference type="EMBL" id="ART20478.1"/>
    </source>
</evidence>